<dbReference type="PANTHER" id="PTHR34310">
    <property type="entry name" value="DUF427 DOMAIN PROTEIN (AFU_ORTHOLOGUE AFUA_3G02220)"/>
    <property type="match status" value="1"/>
</dbReference>
<dbReference type="InterPro" id="IPR038694">
    <property type="entry name" value="DUF427_sf"/>
</dbReference>
<dbReference type="RefSeq" id="WP_240170999.1">
    <property type="nucleotide sequence ID" value="NZ_CP092365.1"/>
</dbReference>
<dbReference type="Proteomes" id="UP001055200">
    <property type="component" value="Chromosome"/>
</dbReference>
<dbReference type="Pfam" id="PF04248">
    <property type="entry name" value="NTP_transf_9"/>
    <property type="match status" value="1"/>
</dbReference>
<reference evidence="2" key="1">
    <citation type="submission" date="2022-08" db="EMBL/GenBank/DDBJ databases">
        <title>Complete genome sequence of 14 non-tuberculosis mycobacteria type-strains.</title>
        <authorList>
            <person name="Igarashi Y."/>
            <person name="Osugi A."/>
            <person name="Mitarai S."/>
        </authorList>
    </citation>
    <scope>NUCLEOTIDE SEQUENCE</scope>
    <source>
        <strain evidence="2">DSM 45575</strain>
    </source>
</reference>
<evidence type="ECO:0000259" key="1">
    <source>
        <dbReference type="Pfam" id="PF04248"/>
    </source>
</evidence>
<evidence type="ECO:0000313" key="3">
    <source>
        <dbReference type="Proteomes" id="UP001055200"/>
    </source>
</evidence>
<gene>
    <name evidence="2" type="ORF">MIU77_18195</name>
</gene>
<feature type="domain" description="DUF427" evidence="1">
    <location>
        <begin position="24"/>
        <end position="116"/>
    </location>
</feature>
<accession>A0ABY3TYE1</accession>
<evidence type="ECO:0000313" key="2">
    <source>
        <dbReference type="EMBL" id="ULN52728.1"/>
    </source>
</evidence>
<name>A0ABY3TYE1_9MYCO</name>
<dbReference type="Gene3D" id="2.170.150.40">
    <property type="entry name" value="Domain of unknown function (DUF427)"/>
    <property type="match status" value="1"/>
</dbReference>
<dbReference type="PANTHER" id="PTHR34310:SF8">
    <property type="entry name" value="CONSERVED PROTEIN"/>
    <property type="match status" value="1"/>
</dbReference>
<keyword evidence="3" id="KW-1185">Reference proteome</keyword>
<sequence length="134" mass="14060">MSDRPVLTPDARHPITIGATGRPVSVRVGGALLAASARALTLTEAGYPAVQYLPWADVDTRLLSRTDTTSYCPYKGDAGYVRVTTADGVTVEDVGWCYRHPHPAVAAIAGHLAFYPHKADITVGDPGDADAAGD</sequence>
<proteinExistence type="predicted"/>
<dbReference type="InterPro" id="IPR007361">
    <property type="entry name" value="DUF427"/>
</dbReference>
<dbReference type="EMBL" id="CP092365">
    <property type="protein sequence ID" value="ULN52728.1"/>
    <property type="molecule type" value="Genomic_DNA"/>
</dbReference>
<organism evidence="2 3">
    <name type="scientific">Mycolicibacillus parakoreensis</name>
    <dbReference type="NCBI Taxonomy" id="1069221"/>
    <lineage>
        <taxon>Bacteria</taxon>
        <taxon>Bacillati</taxon>
        <taxon>Actinomycetota</taxon>
        <taxon>Actinomycetes</taxon>
        <taxon>Mycobacteriales</taxon>
        <taxon>Mycobacteriaceae</taxon>
        <taxon>Mycolicibacillus</taxon>
    </lineage>
</organism>
<protein>
    <submittedName>
        <fullName evidence="2">DUF427 domain-containing protein</fullName>
    </submittedName>
</protein>